<organism evidence="9 10">
    <name type="scientific">Paenibacillus aceris</name>
    <dbReference type="NCBI Taxonomy" id="869555"/>
    <lineage>
        <taxon>Bacteria</taxon>
        <taxon>Bacillati</taxon>
        <taxon>Bacillota</taxon>
        <taxon>Bacilli</taxon>
        <taxon>Bacillales</taxon>
        <taxon>Paenibacillaceae</taxon>
        <taxon>Paenibacillus</taxon>
    </lineage>
</organism>
<dbReference type="RefSeq" id="WP_167068325.1">
    <property type="nucleotide sequence ID" value="NZ_JAAOZR010000095.1"/>
</dbReference>
<dbReference type="EMBL" id="JAGGKV010000025">
    <property type="protein sequence ID" value="MBP1966802.1"/>
    <property type="molecule type" value="Genomic_DNA"/>
</dbReference>
<evidence type="ECO:0000313" key="9">
    <source>
        <dbReference type="EMBL" id="MBP1966802.1"/>
    </source>
</evidence>
<dbReference type="InterPro" id="IPR045861">
    <property type="entry name" value="CorA_cytoplasmic_dom"/>
</dbReference>
<keyword evidence="6 8" id="KW-1133">Transmembrane helix</keyword>
<sequence length="317" mass="37877">MIRSLAITTDFTVLHDIPLKQLDDANIKWYWVDFHNPSEEEALHLKDHFHFHPLAIEDCFYLLQRPKMDHYDDNVHFFVMHAMNAKTLDAEEVDMFLGKNFIVTFHLHDSREIEDAWCRLSEQENLRSEGHIYAAYLVLDNLVDQYFPSVYQLEDQLDEIENNVHSESIEVLMNDIFEIRSKLLKIRRTIVPMRDLLYRVINTERIEQFRGHIVFFTDIHDHLLKLSEMIESNRDMTADMRDSYISLNSNRMNTIMKTLTVITTIFMPLTFIAGLYGMNFAYMPELQWHWGYFAILIIMFGIGLGMFVWFWKKGWFK</sequence>
<evidence type="ECO:0000256" key="5">
    <source>
        <dbReference type="ARBA" id="ARBA00022692"/>
    </source>
</evidence>
<keyword evidence="8" id="KW-0406">Ion transport</keyword>
<feature type="transmembrane region" description="Helical" evidence="8">
    <location>
        <begin position="259"/>
        <end position="278"/>
    </location>
</feature>
<accession>A0ABS4I796</accession>
<evidence type="ECO:0000256" key="3">
    <source>
        <dbReference type="ARBA" id="ARBA00022448"/>
    </source>
</evidence>
<dbReference type="Gene3D" id="3.30.460.20">
    <property type="entry name" value="CorA soluble domain-like"/>
    <property type="match status" value="1"/>
</dbReference>
<evidence type="ECO:0000256" key="7">
    <source>
        <dbReference type="ARBA" id="ARBA00023136"/>
    </source>
</evidence>
<feature type="transmembrane region" description="Helical" evidence="8">
    <location>
        <begin position="290"/>
        <end position="311"/>
    </location>
</feature>
<keyword evidence="8" id="KW-0460">Magnesium</keyword>
<evidence type="ECO:0000256" key="2">
    <source>
        <dbReference type="ARBA" id="ARBA00009765"/>
    </source>
</evidence>
<name>A0ABS4I796_9BACL</name>
<keyword evidence="5 8" id="KW-0812">Transmembrane</keyword>
<dbReference type="Proteomes" id="UP001519344">
    <property type="component" value="Unassembled WGS sequence"/>
</dbReference>
<evidence type="ECO:0000313" key="10">
    <source>
        <dbReference type="Proteomes" id="UP001519344"/>
    </source>
</evidence>
<dbReference type="InterPro" id="IPR002523">
    <property type="entry name" value="MgTranspt_CorA/ZnTranspt_ZntB"/>
</dbReference>
<proteinExistence type="inferred from homology"/>
<dbReference type="CDD" id="cd12831">
    <property type="entry name" value="TmCorA-like_u2"/>
    <property type="match status" value="1"/>
</dbReference>
<gene>
    <name evidence="8" type="primary">corA</name>
    <name evidence="9" type="ORF">J2Z65_006063</name>
</gene>
<comment type="caution">
    <text evidence="9">The sequence shown here is derived from an EMBL/GenBank/DDBJ whole genome shotgun (WGS) entry which is preliminary data.</text>
</comment>
<evidence type="ECO:0000256" key="8">
    <source>
        <dbReference type="RuleBase" id="RU362010"/>
    </source>
</evidence>
<evidence type="ECO:0000256" key="6">
    <source>
        <dbReference type="ARBA" id="ARBA00022989"/>
    </source>
</evidence>
<keyword evidence="3 8" id="KW-0813">Transport</keyword>
<keyword evidence="10" id="KW-1185">Reference proteome</keyword>
<comment type="subcellular location">
    <subcellularLocation>
        <location evidence="1">Cell membrane</location>
        <topology evidence="1">Multi-pass membrane protein</topology>
    </subcellularLocation>
    <subcellularLocation>
        <location evidence="8">Membrane</location>
        <topology evidence="8">Multi-pass membrane protein</topology>
    </subcellularLocation>
</comment>
<keyword evidence="4 8" id="KW-1003">Cell membrane</keyword>
<evidence type="ECO:0000256" key="4">
    <source>
        <dbReference type="ARBA" id="ARBA00022475"/>
    </source>
</evidence>
<dbReference type="PANTHER" id="PTHR46494:SF1">
    <property type="entry name" value="CORA FAMILY METAL ION TRANSPORTER (EUROFUNG)"/>
    <property type="match status" value="1"/>
</dbReference>
<dbReference type="PANTHER" id="PTHR46494">
    <property type="entry name" value="CORA FAMILY METAL ION TRANSPORTER (EUROFUNG)"/>
    <property type="match status" value="1"/>
</dbReference>
<dbReference type="Pfam" id="PF01544">
    <property type="entry name" value="CorA"/>
    <property type="match status" value="1"/>
</dbReference>
<dbReference type="InterPro" id="IPR045863">
    <property type="entry name" value="CorA_TM1_TM2"/>
</dbReference>
<comment type="function">
    <text evidence="8">Mediates influx of magnesium ions.</text>
</comment>
<dbReference type="Gene3D" id="1.20.58.340">
    <property type="entry name" value="Magnesium transport protein CorA, transmembrane region"/>
    <property type="match status" value="2"/>
</dbReference>
<keyword evidence="7 8" id="KW-0472">Membrane</keyword>
<dbReference type="SUPFAM" id="SSF143865">
    <property type="entry name" value="CorA soluble domain-like"/>
    <property type="match status" value="1"/>
</dbReference>
<dbReference type="NCBIfam" id="TIGR00383">
    <property type="entry name" value="corA"/>
    <property type="match status" value="1"/>
</dbReference>
<dbReference type="InterPro" id="IPR004488">
    <property type="entry name" value="Mg/Co-transport_prot_CorA"/>
</dbReference>
<protein>
    <recommendedName>
        <fullName evidence="8">Magnesium transport protein CorA</fullName>
    </recommendedName>
</protein>
<comment type="similarity">
    <text evidence="2 8">Belongs to the CorA metal ion transporter (MIT) (TC 1.A.35) family.</text>
</comment>
<evidence type="ECO:0000256" key="1">
    <source>
        <dbReference type="ARBA" id="ARBA00004651"/>
    </source>
</evidence>
<reference evidence="9 10" key="1">
    <citation type="submission" date="2021-03" db="EMBL/GenBank/DDBJ databases">
        <title>Genomic Encyclopedia of Type Strains, Phase IV (KMG-IV): sequencing the most valuable type-strain genomes for metagenomic binning, comparative biology and taxonomic classification.</title>
        <authorList>
            <person name="Goeker M."/>
        </authorList>
    </citation>
    <scope>NUCLEOTIDE SEQUENCE [LARGE SCALE GENOMIC DNA]</scope>
    <source>
        <strain evidence="9 10">DSM 24950</strain>
    </source>
</reference>
<dbReference type="SUPFAM" id="SSF144083">
    <property type="entry name" value="Magnesium transport protein CorA, transmembrane region"/>
    <property type="match status" value="1"/>
</dbReference>